<dbReference type="OrthoDB" id="3609at2759"/>
<proteinExistence type="inferred from homology"/>
<dbReference type="PANTHER" id="PTHR21708">
    <property type="entry name" value="PROBABLE 2-DEHYDROPANTOATE 2-REDUCTASE"/>
    <property type="match status" value="1"/>
</dbReference>
<dbReference type="SUPFAM" id="SSF48179">
    <property type="entry name" value="6-phosphogluconate dehydrogenase C-terminal domain-like"/>
    <property type="match status" value="1"/>
</dbReference>
<dbReference type="InterPro" id="IPR003710">
    <property type="entry name" value="ApbA"/>
</dbReference>
<feature type="domain" description="Ketopantoate reductase N-terminal" evidence="5">
    <location>
        <begin position="6"/>
        <end position="141"/>
    </location>
</feature>
<dbReference type="EMBL" id="JAPZBT010000001">
    <property type="protein sequence ID" value="KAJ5384121.1"/>
    <property type="molecule type" value="Genomic_DNA"/>
</dbReference>
<dbReference type="InterPro" id="IPR008927">
    <property type="entry name" value="6-PGluconate_DH-like_C_sf"/>
</dbReference>
<evidence type="ECO:0000313" key="7">
    <source>
        <dbReference type="EMBL" id="KAJ5384121.1"/>
    </source>
</evidence>
<dbReference type="GO" id="GO:0008677">
    <property type="term" value="F:2-dehydropantoate 2-reductase activity"/>
    <property type="evidence" value="ECO:0007669"/>
    <property type="project" value="UniProtKB-EC"/>
</dbReference>
<protein>
    <recommendedName>
        <fullName evidence="4">2-dehydropantoate 2-reductase</fullName>
        <ecNumber evidence="4">1.1.1.169</ecNumber>
    </recommendedName>
    <alternativeName>
        <fullName evidence="4">Ketopantoate reductase</fullName>
    </alternativeName>
</protein>
<name>A0A9W9SSX1_9EURO</name>
<evidence type="ECO:0000259" key="6">
    <source>
        <dbReference type="Pfam" id="PF08546"/>
    </source>
</evidence>
<dbReference type="GeneID" id="81458945"/>
<accession>A0A9W9SSX1</accession>
<organism evidence="7 8">
    <name type="scientific">Penicillium concentricum</name>
    <dbReference type="NCBI Taxonomy" id="293559"/>
    <lineage>
        <taxon>Eukaryota</taxon>
        <taxon>Fungi</taxon>
        <taxon>Dikarya</taxon>
        <taxon>Ascomycota</taxon>
        <taxon>Pezizomycotina</taxon>
        <taxon>Eurotiomycetes</taxon>
        <taxon>Eurotiomycetidae</taxon>
        <taxon>Eurotiales</taxon>
        <taxon>Aspergillaceae</taxon>
        <taxon>Penicillium</taxon>
    </lineage>
</organism>
<dbReference type="Proteomes" id="UP001147752">
    <property type="component" value="Unassembled WGS sequence"/>
</dbReference>
<comment type="caution">
    <text evidence="7">The sequence shown here is derived from an EMBL/GenBank/DDBJ whole genome shotgun (WGS) entry which is preliminary data.</text>
</comment>
<reference evidence="7" key="1">
    <citation type="submission" date="2022-12" db="EMBL/GenBank/DDBJ databases">
        <authorList>
            <person name="Petersen C."/>
        </authorList>
    </citation>
    <scope>NUCLEOTIDE SEQUENCE</scope>
    <source>
        <strain evidence="7">IBT 3081</strain>
    </source>
</reference>
<dbReference type="FunFam" id="3.40.50.720:FF:000609">
    <property type="entry name" value="2-dehydropantoate 2-reductase"/>
    <property type="match status" value="1"/>
</dbReference>
<dbReference type="EC" id="1.1.1.169" evidence="4"/>
<dbReference type="InterPro" id="IPR051402">
    <property type="entry name" value="KPR-Related"/>
</dbReference>
<dbReference type="InterPro" id="IPR013752">
    <property type="entry name" value="KPA_reductase"/>
</dbReference>
<evidence type="ECO:0000256" key="3">
    <source>
        <dbReference type="ARBA" id="ARBA00023002"/>
    </source>
</evidence>
<dbReference type="PANTHER" id="PTHR21708:SF40">
    <property type="entry name" value="REDUCTASE FAMILY PROTEIN, PUTATIVE (AFU_ORTHOLOGUE AFUA_2G14497)-RELATED"/>
    <property type="match status" value="1"/>
</dbReference>
<dbReference type="Gene3D" id="1.10.1040.10">
    <property type="entry name" value="N-(1-d-carboxylethyl)-l-norvaline Dehydrogenase, domain 2"/>
    <property type="match status" value="1"/>
</dbReference>
<evidence type="ECO:0000313" key="8">
    <source>
        <dbReference type="Proteomes" id="UP001147752"/>
    </source>
</evidence>
<dbReference type="NCBIfam" id="TIGR00745">
    <property type="entry name" value="apbA_panE"/>
    <property type="match status" value="1"/>
</dbReference>
<dbReference type="SUPFAM" id="SSF51735">
    <property type="entry name" value="NAD(P)-binding Rossmann-fold domains"/>
    <property type="match status" value="1"/>
</dbReference>
<dbReference type="InterPro" id="IPR036291">
    <property type="entry name" value="NAD(P)-bd_dom_sf"/>
</dbReference>
<feature type="domain" description="Ketopantoate reductase C-terminal" evidence="6">
    <location>
        <begin position="173"/>
        <end position="296"/>
    </location>
</feature>
<evidence type="ECO:0000256" key="2">
    <source>
        <dbReference type="ARBA" id="ARBA00022857"/>
    </source>
</evidence>
<comment type="function">
    <text evidence="4">Catalyzes the NADPH-dependent reduction of ketopantoate into pantoic acid.</text>
</comment>
<evidence type="ECO:0000256" key="4">
    <source>
        <dbReference type="RuleBase" id="RU362068"/>
    </source>
</evidence>
<comment type="similarity">
    <text evidence="1 4">Belongs to the ketopantoate reductase family.</text>
</comment>
<dbReference type="GO" id="GO:0015940">
    <property type="term" value="P:pantothenate biosynthetic process"/>
    <property type="evidence" value="ECO:0007669"/>
    <property type="project" value="InterPro"/>
</dbReference>
<reference evidence="7" key="2">
    <citation type="journal article" date="2023" name="IMA Fungus">
        <title>Comparative genomic study of the Penicillium genus elucidates a diverse pangenome and 15 lateral gene transfer events.</title>
        <authorList>
            <person name="Petersen C."/>
            <person name="Sorensen T."/>
            <person name="Nielsen M.R."/>
            <person name="Sondergaard T.E."/>
            <person name="Sorensen J.L."/>
            <person name="Fitzpatrick D.A."/>
            <person name="Frisvad J.C."/>
            <person name="Nielsen K.L."/>
        </authorList>
    </citation>
    <scope>NUCLEOTIDE SEQUENCE</scope>
    <source>
        <strain evidence="7">IBT 3081</strain>
    </source>
</reference>
<dbReference type="GO" id="GO:0005737">
    <property type="term" value="C:cytoplasm"/>
    <property type="evidence" value="ECO:0007669"/>
    <property type="project" value="TreeGrafter"/>
</dbReference>
<keyword evidence="3 4" id="KW-0560">Oxidoreductase</keyword>
<evidence type="ECO:0000259" key="5">
    <source>
        <dbReference type="Pfam" id="PF02558"/>
    </source>
</evidence>
<evidence type="ECO:0000256" key="1">
    <source>
        <dbReference type="ARBA" id="ARBA00007870"/>
    </source>
</evidence>
<keyword evidence="8" id="KW-1185">Reference proteome</keyword>
<sequence>MSEIDVLVYGLGAIGSFYAFVLSRSNRVRLSVVARSNYEAVKANVIQLVVKSVTEVPPVDYIVCAHKAIDQDEVVAQLQPAIDSRTTIVVIQNGVGNEEPFRKQFPKNTIITCVTWVGATQTSPGIVAHGKSEDMQIGLFPNPEVESEVEQQRLQTFADLLRNGQTQFQILENMQIQRWEKVVWNVAWNSLTTLTLVDTQTWLKSSEDATPFTRQLMQEVIDIARACGVPLKDDLVDQLMDKINAMPGIGSSMQTDCKSGRPMEIDVILGFPVRKSRELGIRAPFLETLYVLLRAVDGRLRAAR</sequence>
<gene>
    <name evidence="7" type="ORF">N7517_002032</name>
</gene>
<dbReference type="InterPro" id="IPR013332">
    <property type="entry name" value="KPR_N"/>
</dbReference>
<comment type="catalytic activity">
    <reaction evidence="4">
        <text>(R)-pantoate + NADP(+) = 2-dehydropantoate + NADPH + H(+)</text>
        <dbReference type="Rhea" id="RHEA:16233"/>
        <dbReference type="ChEBI" id="CHEBI:11561"/>
        <dbReference type="ChEBI" id="CHEBI:15378"/>
        <dbReference type="ChEBI" id="CHEBI:15980"/>
        <dbReference type="ChEBI" id="CHEBI:57783"/>
        <dbReference type="ChEBI" id="CHEBI:58349"/>
        <dbReference type="EC" id="1.1.1.169"/>
    </reaction>
</comment>
<keyword evidence="2 4" id="KW-0521">NADP</keyword>
<dbReference type="InterPro" id="IPR013328">
    <property type="entry name" value="6PGD_dom2"/>
</dbReference>
<dbReference type="RefSeq" id="XP_056583897.1">
    <property type="nucleotide sequence ID" value="XM_056719762.1"/>
</dbReference>
<dbReference type="AlphaFoldDB" id="A0A9W9SSX1"/>
<dbReference type="FunFam" id="1.10.1040.10:FF:000017">
    <property type="entry name" value="2-dehydropantoate 2-reductase"/>
    <property type="match status" value="1"/>
</dbReference>
<dbReference type="Pfam" id="PF08546">
    <property type="entry name" value="ApbA_C"/>
    <property type="match status" value="1"/>
</dbReference>
<dbReference type="Pfam" id="PF02558">
    <property type="entry name" value="ApbA"/>
    <property type="match status" value="1"/>
</dbReference>
<dbReference type="Gene3D" id="3.40.50.720">
    <property type="entry name" value="NAD(P)-binding Rossmann-like Domain"/>
    <property type="match status" value="1"/>
</dbReference>